<dbReference type="AlphaFoldDB" id="A0AAV0XT12"/>
<protein>
    <submittedName>
        <fullName evidence="2">Uncharacterized protein</fullName>
    </submittedName>
</protein>
<feature type="region of interest" description="Disordered" evidence="1">
    <location>
        <begin position="91"/>
        <end position="114"/>
    </location>
</feature>
<keyword evidence="3" id="KW-1185">Reference proteome</keyword>
<gene>
    <name evidence="2" type="ORF">MEUPH1_LOCUS25043</name>
</gene>
<evidence type="ECO:0000256" key="1">
    <source>
        <dbReference type="SAM" id="MobiDB-lite"/>
    </source>
</evidence>
<sequence>MHGEFRYHLDVDRPLLARVQSKKIGVASIIINRTEPPALTEEDNVEQLEYDITLADRVINEFYDLNDEINIESWSDFRAIQMNRAAALSNTRISSNENNNTGTENNNSNLGGSNNNGHWVNSIMSVREELDIVNSYYSSIEELDIVPNSFISNMDELEGFSDSE</sequence>
<proteinExistence type="predicted"/>
<evidence type="ECO:0000313" key="2">
    <source>
        <dbReference type="EMBL" id="CAI6370982.1"/>
    </source>
</evidence>
<comment type="caution">
    <text evidence="2">The sequence shown here is derived from an EMBL/GenBank/DDBJ whole genome shotgun (WGS) entry which is preliminary data.</text>
</comment>
<name>A0AAV0XT12_9HEMI</name>
<reference evidence="2 3" key="1">
    <citation type="submission" date="2023-01" db="EMBL/GenBank/DDBJ databases">
        <authorList>
            <person name="Whitehead M."/>
        </authorList>
    </citation>
    <scope>NUCLEOTIDE SEQUENCE [LARGE SCALE GENOMIC DNA]</scope>
</reference>
<dbReference type="EMBL" id="CARXXK010000671">
    <property type="protein sequence ID" value="CAI6370982.1"/>
    <property type="molecule type" value="Genomic_DNA"/>
</dbReference>
<evidence type="ECO:0000313" key="3">
    <source>
        <dbReference type="Proteomes" id="UP001160148"/>
    </source>
</evidence>
<organism evidence="2 3">
    <name type="scientific">Macrosiphum euphorbiae</name>
    <name type="common">potato aphid</name>
    <dbReference type="NCBI Taxonomy" id="13131"/>
    <lineage>
        <taxon>Eukaryota</taxon>
        <taxon>Metazoa</taxon>
        <taxon>Ecdysozoa</taxon>
        <taxon>Arthropoda</taxon>
        <taxon>Hexapoda</taxon>
        <taxon>Insecta</taxon>
        <taxon>Pterygota</taxon>
        <taxon>Neoptera</taxon>
        <taxon>Paraneoptera</taxon>
        <taxon>Hemiptera</taxon>
        <taxon>Sternorrhyncha</taxon>
        <taxon>Aphidomorpha</taxon>
        <taxon>Aphidoidea</taxon>
        <taxon>Aphididae</taxon>
        <taxon>Macrosiphini</taxon>
        <taxon>Macrosiphum</taxon>
    </lineage>
</organism>
<accession>A0AAV0XT12</accession>
<dbReference type="Proteomes" id="UP001160148">
    <property type="component" value="Unassembled WGS sequence"/>
</dbReference>
<feature type="compositionally biased region" description="Low complexity" evidence="1">
    <location>
        <begin position="94"/>
        <end position="114"/>
    </location>
</feature>